<protein>
    <submittedName>
        <fullName evidence="1">Cob(I)yrinic acid a,c-diamide adenosyltransferase</fullName>
        <ecNumber evidence="1">2.5.1.17</ecNumber>
    </submittedName>
</protein>
<dbReference type="InterPro" id="IPR003724">
    <property type="entry name" value="CblAdoTrfase_CobA"/>
</dbReference>
<dbReference type="CDD" id="cd00561">
    <property type="entry name" value="CobA_ACA"/>
    <property type="match status" value="1"/>
</dbReference>
<dbReference type="GO" id="GO:0008817">
    <property type="term" value="F:corrinoid adenosyltransferase activity"/>
    <property type="evidence" value="ECO:0007669"/>
    <property type="project" value="UniProtKB-EC"/>
</dbReference>
<dbReference type="PIRSF" id="PIRSF015617">
    <property type="entry name" value="Adensltrnsf_CobA"/>
    <property type="match status" value="1"/>
</dbReference>
<keyword evidence="1" id="KW-0808">Transferase</keyword>
<dbReference type="PANTHER" id="PTHR46638">
    <property type="entry name" value="CORRINOID ADENOSYLTRANSFERASE"/>
    <property type="match status" value="1"/>
</dbReference>
<dbReference type="GO" id="GO:0009236">
    <property type="term" value="P:cobalamin biosynthetic process"/>
    <property type="evidence" value="ECO:0007669"/>
    <property type="project" value="InterPro"/>
</dbReference>
<dbReference type="EC" id="2.5.1.17" evidence="1"/>
<sequence length="177" mass="19662">MKKPRRGLVQVYTGNGKGKTTAALGLAFRASGHGLKTYIVQFMKGDIYYGELGAAEKMPETITIRQMGRPDFVDKKNPAQIDIEMAEKALKLAKELITSGDYDLVVLDEINVALDFGLIRLDDVLELINKKPPEVELILTGRYAPKEIIEMADLVTEMVEVKHPYNAGVEARVGIER</sequence>
<dbReference type="EMBL" id="JAFGIX010000017">
    <property type="protein sequence ID" value="MBN1572211.1"/>
    <property type="molecule type" value="Genomic_DNA"/>
</dbReference>
<dbReference type="NCBIfam" id="TIGR00708">
    <property type="entry name" value="cobA"/>
    <property type="match status" value="1"/>
</dbReference>
<comment type="caution">
    <text evidence="1">The sequence shown here is derived from an EMBL/GenBank/DDBJ whole genome shotgun (WGS) entry which is preliminary data.</text>
</comment>
<accession>A0A9D8KAW4</accession>
<reference evidence="1" key="1">
    <citation type="journal article" date="2021" name="Environ. Microbiol.">
        <title>Genomic characterization of three novel Desulfobacterota classes expand the metabolic and phylogenetic diversity of the phylum.</title>
        <authorList>
            <person name="Murphy C.L."/>
            <person name="Biggerstaff J."/>
            <person name="Eichhorn A."/>
            <person name="Ewing E."/>
            <person name="Shahan R."/>
            <person name="Soriano D."/>
            <person name="Stewart S."/>
            <person name="VanMol K."/>
            <person name="Walker R."/>
            <person name="Walters P."/>
            <person name="Elshahed M.S."/>
            <person name="Youssef N.H."/>
        </authorList>
    </citation>
    <scope>NUCLEOTIDE SEQUENCE</scope>
    <source>
        <strain evidence="1">Zod_Metabat.24</strain>
    </source>
</reference>
<dbReference type="NCBIfam" id="NF004637">
    <property type="entry name" value="PRK05986.1"/>
    <property type="match status" value="1"/>
</dbReference>
<dbReference type="Gene3D" id="3.40.50.300">
    <property type="entry name" value="P-loop containing nucleotide triphosphate hydrolases"/>
    <property type="match status" value="1"/>
</dbReference>
<dbReference type="SUPFAM" id="SSF52540">
    <property type="entry name" value="P-loop containing nucleoside triphosphate hydrolases"/>
    <property type="match status" value="1"/>
</dbReference>
<reference evidence="1" key="2">
    <citation type="submission" date="2021-01" db="EMBL/GenBank/DDBJ databases">
        <authorList>
            <person name="Hahn C.R."/>
            <person name="Youssef N.H."/>
            <person name="Elshahed M."/>
        </authorList>
    </citation>
    <scope>NUCLEOTIDE SEQUENCE</scope>
    <source>
        <strain evidence="1">Zod_Metabat.24</strain>
    </source>
</reference>
<name>A0A9D8KAW4_9DELT</name>
<dbReference type="AlphaFoldDB" id="A0A9D8KAW4"/>
<dbReference type="Proteomes" id="UP000809273">
    <property type="component" value="Unassembled WGS sequence"/>
</dbReference>
<dbReference type="Pfam" id="PF02572">
    <property type="entry name" value="CobA_CobO_BtuR"/>
    <property type="match status" value="1"/>
</dbReference>
<proteinExistence type="predicted"/>
<dbReference type="PANTHER" id="PTHR46638:SF1">
    <property type="entry name" value="CORRINOID ADENOSYLTRANSFERASE"/>
    <property type="match status" value="1"/>
</dbReference>
<dbReference type="GO" id="GO:0005524">
    <property type="term" value="F:ATP binding"/>
    <property type="evidence" value="ECO:0007669"/>
    <property type="project" value="InterPro"/>
</dbReference>
<evidence type="ECO:0000313" key="2">
    <source>
        <dbReference type="Proteomes" id="UP000809273"/>
    </source>
</evidence>
<organism evidence="1 2">
    <name type="scientific">Candidatus Zymogenus saltonus</name>
    <dbReference type="NCBI Taxonomy" id="2844893"/>
    <lineage>
        <taxon>Bacteria</taxon>
        <taxon>Deltaproteobacteria</taxon>
        <taxon>Candidatus Zymogenia</taxon>
        <taxon>Candidatus Zymogeniales</taxon>
        <taxon>Candidatus Zymogenaceae</taxon>
        <taxon>Candidatus Zymogenus</taxon>
    </lineage>
</organism>
<dbReference type="InterPro" id="IPR027417">
    <property type="entry name" value="P-loop_NTPase"/>
</dbReference>
<evidence type="ECO:0000313" key="1">
    <source>
        <dbReference type="EMBL" id="MBN1572211.1"/>
    </source>
</evidence>
<gene>
    <name evidence="1" type="primary">cobO</name>
    <name evidence="1" type="ORF">JW984_03325</name>
</gene>